<name>A0A2D0NEX5_FLAN2</name>
<dbReference type="RefSeq" id="WP_099149657.1">
    <property type="nucleotide sequence ID" value="NZ_PDUD01000013.1"/>
</dbReference>
<comment type="caution">
    <text evidence="1">The sequence shown here is derived from an EMBL/GenBank/DDBJ whole genome shotgun (WGS) entry which is preliminary data.</text>
</comment>
<sequence length="132" mass="15045">MSEINKQIIGTEFMKWVVIPYLLLISFGSFAEQGAPQGIPVAAGIQALEAHQGASYRLLASDLTSSHNILEYVEIELDENDNDHHYLDREVSQPPSPVLVPNKTTRAFFFPPKRKIKLFILYLSWKSFLHFL</sequence>
<organism evidence="1 2">
    <name type="scientific">Flavilitoribacter nigricans (strain ATCC 23147 / DSM 23189 / NBRC 102662 / NCIMB 1420 / SS-2)</name>
    <name type="common">Lewinella nigricans</name>
    <dbReference type="NCBI Taxonomy" id="1122177"/>
    <lineage>
        <taxon>Bacteria</taxon>
        <taxon>Pseudomonadati</taxon>
        <taxon>Bacteroidota</taxon>
        <taxon>Saprospiria</taxon>
        <taxon>Saprospirales</taxon>
        <taxon>Lewinellaceae</taxon>
        <taxon>Flavilitoribacter</taxon>
    </lineage>
</organism>
<protein>
    <submittedName>
        <fullName evidence="1">Uncharacterized protein</fullName>
    </submittedName>
</protein>
<dbReference type="AlphaFoldDB" id="A0A2D0NEX5"/>
<evidence type="ECO:0000313" key="2">
    <source>
        <dbReference type="Proteomes" id="UP000223913"/>
    </source>
</evidence>
<dbReference type="Proteomes" id="UP000223913">
    <property type="component" value="Unassembled WGS sequence"/>
</dbReference>
<keyword evidence="2" id="KW-1185">Reference proteome</keyword>
<gene>
    <name evidence="1" type="ORF">CRP01_08805</name>
</gene>
<proteinExistence type="predicted"/>
<reference evidence="1 2" key="1">
    <citation type="submission" date="2017-10" db="EMBL/GenBank/DDBJ databases">
        <title>The draft genome sequence of Lewinella nigricans NBRC 102662.</title>
        <authorList>
            <person name="Wang K."/>
        </authorList>
    </citation>
    <scope>NUCLEOTIDE SEQUENCE [LARGE SCALE GENOMIC DNA]</scope>
    <source>
        <strain evidence="1 2">NBRC 102662</strain>
    </source>
</reference>
<dbReference type="EMBL" id="PDUD01000013">
    <property type="protein sequence ID" value="PHN06906.1"/>
    <property type="molecule type" value="Genomic_DNA"/>
</dbReference>
<accession>A0A2D0NEX5</accession>
<evidence type="ECO:0000313" key="1">
    <source>
        <dbReference type="EMBL" id="PHN06906.1"/>
    </source>
</evidence>